<dbReference type="CDD" id="cd12532">
    <property type="entry name" value="RRM3_MEI2_fungi"/>
    <property type="match status" value="1"/>
</dbReference>
<feature type="region of interest" description="Disordered" evidence="2">
    <location>
        <begin position="1"/>
        <end position="156"/>
    </location>
</feature>
<feature type="compositionally biased region" description="Low complexity" evidence="2">
    <location>
        <begin position="127"/>
        <end position="147"/>
    </location>
</feature>
<name>A0A9P3ULD4_LYOSH</name>
<proteinExistence type="predicted"/>
<feature type="compositionally biased region" description="Basic and acidic residues" evidence="2">
    <location>
        <begin position="964"/>
        <end position="974"/>
    </location>
</feature>
<evidence type="ECO:0000256" key="1">
    <source>
        <dbReference type="ARBA" id="ARBA00022884"/>
    </source>
</evidence>
<sequence>MSSATFHARSSVDLGARENPLANMKPPRSHPPRLQHSPSLPNIWFPPHSGPIPPQFEDISRQPLQRPSTPPVVTADETLSSPARRSDASEKKLEHRESASFDDIAHLHQTPPLRIHRRRRVDRDQGQGHSLLTPPLTPSSSLRTTTSVDSAGNADASSEAVQRIYGDEADCEATRFLLLSNISRQIRHDILRGAIVGSLTAPPVDASDASNTLAVPASSVQVGPLSEDAIKGVFLRRQQSDGMAMLAFFDVRHAEIAKQILSVPTTGPLSHCVGDDLREDGTRAWIGCRFITAEELVEIIGNSLFLASTEGSFYLAVEASGVPHGRELKVTEAHSIVADAASSESVVDSASEGATSHDDLNLSMLKSFLQSFGGLRSFSSVIDKLDATQPSAKTFHIEYYDARAAISAYTSIDGQILFGMKLSVFGREDLSDSLNVRQQSQERCPAAAADAANSDASNDHTALPITLSGLPNEATMFGPPGQYSHARERFRYVEDPQSRPRSVGDGQELFSNHVSPAPSPTYFYTSHPVEHGAGTGTSHEGLGQSLPNTALYNSAGGFHRSPGSSSEPSINSANGVDTREWPCEVGVLPNRQLGINGYHDCYYCPSRGSPSSATSDCYVPCSTPSPYSHQPDLGLQPLSNVPYPTMLPPAHASGYDYDASHPRPISATMAASMANLAFEHAMMTGPRPFVSENWFSESPSTVHAPLHGAPYCGPLLPVLGAPNTHYVPLNGQDTSPQFDSAVEGFPNFLRSARPGPSPHPPRGVGITRPQGSSVGARELRVSAEHNQLNLARIEDGQDTRTTVMIKNIPNKMADKDLIAYIGKVCPRRIDFLYLRMDFQNGCNVGYAFVNFITVQDLLYFAKKKLGEKWNMFSSEKVLQMSYANYQGKEALVEKFKNSCIMDEREAWRPKIFYSEPGPEQGLPEPFPAPTHIRRKERSAFNRGALYVPGVWRGTSAPQSNAYPRRLEDTRRNIDRPGQNWEQSNQGPYPSVGSARRRSNTKL</sequence>
<comment type="caution">
    <text evidence="4">The sequence shown here is derived from an EMBL/GenBank/DDBJ whole genome shotgun (WGS) entry which is preliminary data.</text>
</comment>
<dbReference type="PANTHER" id="PTHR23189">
    <property type="entry name" value="RNA RECOGNITION MOTIF-CONTAINING"/>
    <property type="match status" value="1"/>
</dbReference>
<evidence type="ECO:0000259" key="3">
    <source>
        <dbReference type="Pfam" id="PF04059"/>
    </source>
</evidence>
<dbReference type="SUPFAM" id="SSF54928">
    <property type="entry name" value="RNA-binding domain, RBD"/>
    <property type="match status" value="1"/>
</dbReference>
<dbReference type="OrthoDB" id="417481at2759"/>
<dbReference type="Gene3D" id="3.30.70.330">
    <property type="match status" value="1"/>
</dbReference>
<protein>
    <submittedName>
        <fullName evidence="4">RNA recognition motif 2</fullName>
    </submittedName>
</protein>
<feature type="compositionally biased region" description="Basic and acidic residues" evidence="2">
    <location>
        <begin position="84"/>
        <end position="106"/>
    </location>
</feature>
<dbReference type="InterPro" id="IPR012677">
    <property type="entry name" value="Nucleotide-bd_a/b_plait_sf"/>
</dbReference>
<dbReference type="Pfam" id="PF04059">
    <property type="entry name" value="RRM_2"/>
    <property type="match status" value="1"/>
</dbReference>
<dbReference type="AlphaFoldDB" id="A0A9P3ULD4"/>
<dbReference type="InterPro" id="IPR034862">
    <property type="entry name" value="Fungal_Mei2-like_RRM3"/>
</dbReference>
<dbReference type="InterPro" id="IPR007201">
    <property type="entry name" value="Mei2-like_Rrm_C"/>
</dbReference>
<organism evidence="4 5">
    <name type="scientific">Lyophyllum shimeji</name>
    <name type="common">Hon-shimeji</name>
    <name type="synonym">Tricholoma shimeji</name>
    <dbReference type="NCBI Taxonomy" id="47721"/>
    <lineage>
        <taxon>Eukaryota</taxon>
        <taxon>Fungi</taxon>
        <taxon>Dikarya</taxon>
        <taxon>Basidiomycota</taxon>
        <taxon>Agaricomycotina</taxon>
        <taxon>Agaricomycetes</taxon>
        <taxon>Agaricomycetidae</taxon>
        <taxon>Agaricales</taxon>
        <taxon>Tricholomatineae</taxon>
        <taxon>Lyophyllaceae</taxon>
        <taxon>Lyophyllum</taxon>
    </lineage>
</organism>
<gene>
    <name evidence="4" type="ORF">LshimejAT787_0405590</name>
</gene>
<feature type="region of interest" description="Disordered" evidence="2">
    <location>
        <begin position="531"/>
        <end position="573"/>
    </location>
</feature>
<dbReference type="GO" id="GO:0003723">
    <property type="term" value="F:RNA binding"/>
    <property type="evidence" value="ECO:0007669"/>
    <property type="project" value="UniProtKB-KW"/>
</dbReference>
<accession>A0A9P3ULD4</accession>
<evidence type="ECO:0000313" key="4">
    <source>
        <dbReference type="EMBL" id="GLB37508.1"/>
    </source>
</evidence>
<dbReference type="InterPro" id="IPR035979">
    <property type="entry name" value="RBD_domain_sf"/>
</dbReference>
<reference evidence="4" key="1">
    <citation type="submission" date="2022-07" db="EMBL/GenBank/DDBJ databases">
        <title>The genome of Lyophyllum shimeji provides insight into the initial evolution of ectomycorrhizal fungal genome.</title>
        <authorList>
            <person name="Kobayashi Y."/>
            <person name="Shibata T."/>
            <person name="Hirakawa H."/>
            <person name="Shigenobu S."/>
            <person name="Nishiyama T."/>
            <person name="Yamada A."/>
            <person name="Hasebe M."/>
            <person name="Kawaguchi M."/>
        </authorList>
    </citation>
    <scope>NUCLEOTIDE SEQUENCE</scope>
    <source>
        <strain evidence="4">AT787</strain>
    </source>
</reference>
<dbReference type="EMBL" id="BRPK01000004">
    <property type="protein sequence ID" value="GLB37508.1"/>
    <property type="molecule type" value="Genomic_DNA"/>
</dbReference>
<keyword evidence="1" id="KW-0694">RNA-binding</keyword>
<evidence type="ECO:0000313" key="5">
    <source>
        <dbReference type="Proteomes" id="UP001063166"/>
    </source>
</evidence>
<dbReference type="Proteomes" id="UP001063166">
    <property type="component" value="Unassembled WGS sequence"/>
</dbReference>
<keyword evidence="5" id="KW-1185">Reference proteome</keyword>
<feature type="region of interest" description="Disordered" evidence="2">
    <location>
        <begin position="957"/>
        <end position="1002"/>
    </location>
</feature>
<evidence type="ECO:0000256" key="2">
    <source>
        <dbReference type="SAM" id="MobiDB-lite"/>
    </source>
</evidence>
<feature type="compositionally biased region" description="Low complexity" evidence="2">
    <location>
        <begin position="561"/>
        <end position="573"/>
    </location>
</feature>
<feature type="domain" description="Mei2-like C-terminal RNA recognition motif" evidence="3">
    <location>
        <begin position="800"/>
        <end position="896"/>
    </location>
</feature>